<dbReference type="OrthoDB" id="261426at2759"/>
<feature type="domain" description="Translin-associated factor X-interacting protein 1 N-terminal" evidence="3">
    <location>
        <begin position="27"/>
        <end position="141"/>
    </location>
</feature>
<dbReference type="GO" id="GO:0005737">
    <property type="term" value="C:cytoplasm"/>
    <property type="evidence" value="ECO:0007669"/>
    <property type="project" value="TreeGrafter"/>
</dbReference>
<feature type="region of interest" description="Disordered" evidence="2">
    <location>
        <begin position="316"/>
        <end position="335"/>
    </location>
</feature>
<dbReference type="OMA" id="EWGYNLH"/>
<evidence type="ECO:0000313" key="5">
    <source>
        <dbReference type="Proteomes" id="UP000051952"/>
    </source>
</evidence>
<keyword evidence="5" id="KW-1185">Reference proteome</keyword>
<proteinExistence type="predicted"/>
<gene>
    <name evidence="4" type="ORF">BSAL_87740</name>
</gene>
<feature type="compositionally biased region" description="Low complexity" evidence="2">
    <location>
        <begin position="235"/>
        <end position="250"/>
    </location>
</feature>
<dbReference type="EMBL" id="CYKH01001102">
    <property type="protein sequence ID" value="CUG83694.1"/>
    <property type="molecule type" value="Genomic_DNA"/>
</dbReference>
<dbReference type="AlphaFoldDB" id="A0A0S4J4R0"/>
<accession>A0A0S4J4R0</accession>
<dbReference type="PANTHER" id="PTHR16306">
    <property type="entry name" value="TRANSLIN-ASSOCIATED FACTOR X-INTERACTING PROTEIN 1"/>
    <property type="match status" value="1"/>
</dbReference>
<name>A0A0S4J4R0_BODSA</name>
<feature type="region of interest" description="Disordered" evidence="2">
    <location>
        <begin position="219"/>
        <end position="266"/>
    </location>
</feature>
<dbReference type="PANTHER" id="PTHR16306:SF0">
    <property type="entry name" value="TRANSLIN-ASSOCIATED FACTOR X-INTERACTING PROTEIN 1"/>
    <property type="match status" value="1"/>
</dbReference>
<evidence type="ECO:0000313" key="4">
    <source>
        <dbReference type="EMBL" id="CUG83694.1"/>
    </source>
</evidence>
<dbReference type="Pfam" id="PF15739">
    <property type="entry name" value="TSNAXIP1_N"/>
    <property type="match status" value="1"/>
</dbReference>
<keyword evidence="1" id="KW-0175">Coiled coil</keyword>
<dbReference type="InterPro" id="IPR032755">
    <property type="entry name" value="TSNAXIP1_N"/>
</dbReference>
<protein>
    <recommendedName>
        <fullName evidence="3">Translin-associated factor X-interacting protein 1 N-terminal domain-containing protein</fullName>
    </recommendedName>
</protein>
<organism evidence="4 5">
    <name type="scientific">Bodo saltans</name>
    <name type="common">Flagellated protozoan</name>
    <dbReference type="NCBI Taxonomy" id="75058"/>
    <lineage>
        <taxon>Eukaryota</taxon>
        <taxon>Discoba</taxon>
        <taxon>Euglenozoa</taxon>
        <taxon>Kinetoplastea</taxon>
        <taxon>Metakinetoplastina</taxon>
        <taxon>Eubodonida</taxon>
        <taxon>Bodonidae</taxon>
        <taxon>Bodo</taxon>
    </lineage>
</organism>
<dbReference type="VEuPathDB" id="TriTrypDB:BSAL_87740"/>
<evidence type="ECO:0000256" key="2">
    <source>
        <dbReference type="SAM" id="MobiDB-lite"/>
    </source>
</evidence>
<feature type="compositionally biased region" description="Basic and acidic residues" evidence="2">
    <location>
        <begin position="316"/>
        <end position="325"/>
    </location>
</feature>
<sequence>MSFQGTLSSTARSTGPRAKPQLAADLEAFMTKELLHLSKDADHCNPLERIPIVSETFGAFISRCTEYHDFLSMIKKEYDVAWAEGIRAQRSNHQLELINENSMEYLSHIVGAEKISSEAMMQEKDRKVKEMRQAMNQQTEQFSSVVEEHHDLKNRVAHLSKIVDDLTLTNKILSDGLKQETLHRSLMVQQGKKLRSDNDKLAKKVQMLEYKMRQDQILQSTEDPEATSPRSGAGASIVHNSSSAASLSPHGSDRAMMVPGSKTNSAASLHREASVVGDVIGHSSSQLGPLGSYDQYVELEEKLRRALHLLRKERTERESLEDQLKESGTTRIDRPLTPRPSWISVKAILPKWSLPQQSSDEILNDIVTQVKASQRDDKRADEVASMSKAVREWFGENNLCEGDLSRGQVKTFIGRGNGPHVPVFLRFQGHLRNRRLNKGDVENMLKHFWTDRKRSTDDSAANGGVLAGGGATATSGSGDASPILSSGPLSIQDYFLEWLIKCTGSHQGAIELAYNIMDVCSRFTRDPDCGMFLAILNNDVNEAAYFDQLSVVEQLQMVLRHHDKNDIGILKRSRVHHILLKLFPAKSLDAMLRLRFALLSHLDIHTDCIRYAEVFEEDHDGNQTRFVELVREQHLEEMMEYIVDVEEAIREAPNAEGVLTASMVRNALHFLDPKIPSAKMDSLLACGLKIHAMSSEFDEMHVSPEDFILRLRKGILLTPYSRREGGDTGGLGEIADVTEDPVQMLLDERELDEMDEKDVDPAALAALQAMDKQLMDQYGGSLQLPRRAGKAAPVPEVVEETMKLLRQTTVATIKATGSVSNKRGVVVTLPS</sequence>
<evidence type="ECO:0000256" key="1">
    <source>
        <dbReference type="ARBA" id="ARBA00023054"/>
    </source>
</evidence>
<dbReference type="Proteomes" id="UP000051952">
    <property type="component" value="Unassembled WGS sequence"/>
</dbReference>
<reference evidence="5" key="1">
    <citation type="submission" date="2015-09" db="EMBL/GenBank/DDBJ databases">
        <authorList>
            <consortium name="Pathogen Informatics"/>
        </authorList>
    </citation>
    <scope>NUCLEOTIDE SEQUENCE [LARGE SCALE GENOMIC DNA]</scope>
    <source>
        <strain evidence="5">Lake Konstanz</strain>
    </source>
</reference>
<evidence type="ECO:0000259" key="3">
    <source>
        <dbReference type="Pfam" id="PF15739"/>
    </source>
</evidence>